<evidence type="ECO:0000256" key="1">
    <source>
        <dbReference type="SAM" id="SignalP"/>
    </source>
</evidence>
<dbReference type="Pfam" id="PF07676">
    <property type="entry name" value="PD40"/>
    <property type="match status" value="1"/>
</dbReference>
<dbReference type="EMBL" id="JBHTEB010000001">
    <property type="protein sequence ID" value="MFD0319184.1"/>
    <property type="molecule type" value="Genomic_DNA"/>
</dbReference>
<evidence type="ECO:0000313" key="3">
    <source>
        <dbReference type="Proteomes" id="UP001597023"/>
    </source>
</evidence>
<sequence length="366" mass="38224">MRRSTRRVRLTLGAALAACVATALPQGAASAVGATSAAAVDGAGVERVSVAPDGTQGDGDSTGASITPDGRHVVFMSSAQNLTATPGTAGNRAYLRDQTTTVTQRMGDYTPLSPPVVSGDGGYVAYPLTWVRNVRIRQYQVATGFTASVNCLAYSCNQPSLTQDGRTAHVVYWNSPTQGQSIEIQEWTVGAKQTVATFTHTAPSRPSISGDGLHVAYQNGLKEDVFVWDQASGTSSGPIEGQDPSILATLVQLSDDGTKVVYLSGSDTYVHDLASGTAQLVPDVRGVAIDPTGRYLLYTPNDTSGPSLVLRDLTTGTDQTVSDQPAKAGVDSVSAGGRDVVFHSAADDLVPDDTNGKTDVFVRHFD</sequence>
<keyword evidence="1" id="KW-0732">Signal</keyword>
<evidence type="ECO:0008006" key="4">
    <source>
        <dbReference type="Google" id="ProtNLM"/>
    </source>
</evidence>
<evidence type="ECO:0000313" key="2">
    <source>
        <dbReference type="EMBL" id="MFD0319184.1"/>
    </source>
</evidence>
<organism evidence="2 3">
    <name type="scientific">Streptomyces flavalbus</name>
    <dbReference type="NCBI Taxonomy" id="2665155"/>
    <lineage>
        <taxon>Bacteria</taxon>
        <taxon>Bacillati</taxon>
        <taxon>Actinomycetota</taxon>
        <taxon>Actinomycetes</taxon>
        <taxon>Kitasatosporales</taxon>
        <taxon>Streptomycetaceae</taxon>
        <taxon>Streptomyces</taxon>
    </lineage>
</organism>
<feature type="chain" id="PRO_5047029818" description="WD40 repeat protein" evidence="1">
    <location>
        <begin position="24"/>
        <end position="366"/>
    </location>
</feature>
<dbReference type="PROSITE" id="PS51318">
    <property type="entry name" value="TAT"/>
    <property type="match status" value="1"/>
</dbReference>
<dbReference type="InterPro" id="IPR011042">
    <property type="entry name" value="6-blade_b-propeller_TolB-like"/>
</dbReference>
<dbReference type="Proteomes" id="UP001597023">
    <property type="component" value="Unassembled WGS sequence"/>
</dbReference>
<name>A0ABW2WNW6_9ACTN</name>
<accession>A0ABW2WNW6</accession>
<dbReference type="SUPFAM" id="SSF82171">
    <property type="entry name" value="DPP6 N-terminal domain-like"/>
    <property type="match status" value="1"/>
</dbReference>
<gene>
    <name evidence="2" type="ORF">ACFQZ6_34205</name>
</gene>
<dbReference type="Gene3D" id="2.120.10.30">
    <property type="entry name" value="TolB, C-terminal domain"/>
    <property type="match status" value="1"/>
</dbReference>
<comment type="caution">
    <text evidence="2">The sequence shown here is derived from an EMBL/GenBank/DDBJ whole genome shotgun (WGS) entry which is preliminary data.</text>
</comment>
<dbReference type="InterPro" id="IPR006311">
    <property type="entry name" value="TAT_signal"/>
</dbReference>
<feature type="signal peptide" evidence="1">
    <location>
        <begin position="1"/>
        <end position="23"/>
    </location>
</feature>
<dbReference type="RefSeq" id="WP_381617429.1">
    <property type="nucleotide sequence ID" value="NZ_JBHTEB010000001.1"/>
</dbReference>
<proteinExistence type="predicted"/>
<protein>
    <recommendedName>
        <fullName evidence="4">WD40 repeat protein</fullName>
    </recommendedName>
</protein>
<keyword evidence="3" id="KW-1185">Reference proteome</keyword>
<dbReference type="InterPro" id="IPR011659">
    <property type="entry name" value="WD40"/>
</dbReference>
<reference evidence="3" key="1">
    <citation type="journal article" date="2019" name="Int. J. Syst. Evol. Microbiol.">
        <title>The Global Catalogue of Microorganisms (GCM) 10K type strain sequencing project: providing services to taxonomists for standard genome sequencing and annotation.</title>
        <authorList>
            <consortium name="The Broad Institute Genomics Platform"/>
            <consortium name="The Broad Institute Genome Sequencing Center for Infectious Disease"/>
            <person name="Wu L."/>
            <person name="Ma J."/>
        </authorList>
    </citation>
    <scope>NUCLEOTIDE SEQUENCE [LARGE SCALE GENOMIC DNA]</scope>
    <source>
        <strain evidence="3">CGMCC 4.7400</strain>
    </source>
</reference>